<reference evidence="2 3" key="1">
    <citation type="journal article" date="2015" name="Stand. Genomic Sci.">
        <title>Genomic Encyclopedia of Bacterial and Archaeal Type Strains, Phase III: the genomes of soil and plant-associated and newly described type strains.</title>
        <authorList>
            <person name="Whitman W.B."/>
            <person name="Woyke T."/>
            <person name="Klenk H.P."/>
            <person name="Zhou Y."/>
            <person name="Lilburn T.G."/>
            <person name="Beck B.J."/>
            <person name="De Vos P."/>
            <person name="Vandamme P."/>
            <person name="Eisen J.A."/>
            <person name="Garrity G."/>
            <person name="Hugenholtz P."/>
            <person name="Kyrpides N.C."/>
        </authorList>
    </citation>
    <scope>NUCLEOTIDE SEQUENCE [LARGE SCALE GENOMIC DNA]</scope>
    <source>
        <strain evidence="2 3">VKM Ac-2538</strain>
    </source>
</reference>
<dbReference type="Proteomes" id="UP000295818">
    <property type="component" value="Unassembled WGS sequence"/>
</dbReference>
<protein>
    <submittedName>
        <fullName evidence="2">Transglutaminase superfamily protein</fullName>
    </submittedName>
</protein>
<organism evidence="2 3">
    <name type="scientific">Kribbella orskensis</name>
    <dbReference type="NCBI Taxonomy" id="2512216"/>
    <lineage>
        <taxon>Bacteria</taxon>
        <taxon>Bacillati</taxon>
        <taxon>Actinomycetota</taxon>
        <taxon>Actinomycetes</taxon>
        <taxon>Propionibacteriales</taxon>
        <taxon>Kribbellaceae</taxon>
        <taxon>Kribbella</taxon>
    </lineage>
</organism>
<dbReference type="RefSeq" id="WP_132189808.1">
    <property type="nucleotide sequence ID" value="NZ_SLWM01000006.1"/>
</dbReference>
<sequence length="266" mass="29727">MIDYSVPGPLTELRPDQVHLADSLPTDPRAICKAVQSLVIQPRDAPAAGIPDERIPEKNLRSAAALVDALIAQDPRPLSEARTAERRVVGTCRHFATLATALLRFRGVPARARCGFGAYFVKGRNLDHWVIEYRPAQGDRWIRLDVENLDRHWPAHLDDLQPGEFLTGGEAWQWYRTGEVDGDLFGVGGPDPVWGPGEIRGNAIRDLAALNKVEMLPWDEWSRMDDSYQGRTGPDFDALMDEIVATTDPESLYRKEDLAVPEELIN</sequence>
<evidence type="ECO:0000313" key="2">
    <source>
        <dbReference type="EMBL" id="TCO23139.1"/>
    </source>
</evidence>
<keyword evidence="3" id="KW-1185">Reference proteome</keyword>
<dbReference type="CDD" id="cd00063">
    <property type="entry name" value="FN3"/>
    <property type="match status" value="1"/>
</dbReference>
<dbReference type="InterPro" id="IPR003961">
    <property type="entry name" value="FN3_dom"/>
</dbReference>
<name>A0ABY2BLC4_9ACTN</name>
<dbReference type="InterPro" id="IPR002931">
    <property type="entry name" value="Transglutaminase-like"/>
</dbReference>
<dbReference type="Gene3D" id="3.10.620.30">
    <property type="match status" value="1"/>
</dbReference>
<evidence type="ECO:0000313" key="3">
    <source>
        <dbReference type="Proteomes" id="UP000295818"/>
    </source>
</evidence>
<dbReference type="SUPFAM" id="SSF54001">
    <property type="entry name" value="Cysteine proteinases"/>
    <property type="match status" value="1"/>
</dbReference>
<dbReference type="EMBL" id="SLWM01000006">
    <property type="protein sequence ID" value="TCO23139.1"/>
    <property type="molecule type" value="Genomic_DNA"/>
</dbReference>
<comment type="caution">
    <text evidence="2">The sequence shown here is derived from an EMBL/GenBank/DDBJ whole genome shotgun (WGS) entry which is preliminary data.</text>
</comment>
<dbReference type="Pfam" id="PF01841">
    <property type="entry name" value="Transglut_core"/>
    <property type="match status" value="1"/>
</dbReference>
<proteinExistence type="predicted"/>
<feature type="domain" description="Transglutaminase-like" evidence="1">
    <location>
        <begin position="81"/>
        <end position="145"/>
    </location>
</feature>
<dbReference type="InterPro" id="IPR038765">
    <property type="entry name" value="Papain-like_cys_pep_sf"/>
</dbReference>
<gene>
    <name evidence="2" type="ORF">EV644_106448</name>
</gene>
<evidence type="ECO:0000259" key="1">
    <source>
        <dbReference type="Pfam" id="PF01841"/>
    </source>
</evidence>
<accession>A0ABY2BLC4</accession>